<feature type="non-terminal residue" evidence="1">
    <location>
        <position position="1"/>
    </location>
</feature>
<proteinExistence type="predicted"/>
<dbReference type="AlphaFoldDB" id="A0AAV5UI56"/>
<protein>
    <submittedName>
        <fullName evidence="1">Uncharacterized protein</fullName>
    </submittedName>
</protein>
<gene>
    <name evidence="1" type="ORF">PENTCL1PPCAC_28880</name>
</gene>
<dbReference type="EMBL" id="BTSX01000006">
    <property type="protein sequence ID" value="GMT06706.1"/>
    <property type="molecule type" value="Genomic_DNA"/>
</dbReference>
<keyword evidence="2" id="KW-1185">Reference proteome</keyword>
<organism evidence="1 2">
    <name type="scientific">Pristionchus entomophagus</name>
    <dbReference type="NCBI Taxonomy" id="358040"/>
    <lineage>
        <taxon>Eukaryota</taxon>
        <taxon>Metazoa</taxon>
        <taxon>Ecdysozoa</taxon>
        <taxon>Nematoda</taxon>
        <taxon>Chromadorea</taxon>
        <taxon>Rhabditida</taxon>
        <taxon>Rhabditina</taxon>
        <taxon>Diplogasteromorpha</taxon>
        <taxon>Diplogasteroidea</taxon>
        <taxon>Neodiplogasteridae</taxon>
        <taxon>Pristionchus</taxon>
    </lineage>
</organism>
<evidence type="ECO:0000313" key="1">
    <source>
        <dbReference type="EMBL" id="GMT06706.1"/>
    </source>
</evidence>
<reference evidence="1" key="1">
    <citation type="submission" date="2023-10" db="EMBL/GenBank/DDBJ databases">
        <title>Genome assembly of Pristionchus species.</title>
        <authorList>
            <person name="Yoshida K."/>
            <person name="Sommer R.J."/>
        </authorList>
    </citation>
    <scope>NUCLEOTIDE SEQUENCE</scope>
    <source>
        <strain evidence="1">RS0144</strain>
    </source>
</reference>
<evidence type="ECO:0000313" key="2">
    <source>
        <dbReference type="Proteomes" id="UP001432027"/>
    </source>
</evidence>
<sequence>PIPYLRQNGIILNASDSNTLPLLSVSLPPRAKSANDVREESPGRMNVHNLHAPVIQSLSTQSLRETAEQATQTVMYQAVASVEYLDKAKVSNATPYHFRRKSEMQASCDEVDNEKEALMGMIEDALSETFDRYSRHRTSQIIAKNARKQAEIWRDAKDFIMGSLIPQSIQTANKSRRRQQTSAEIVSNIKMYP</sequence>
<dbReference type="Proteomes" id="UP001432027">
    <property type="component" value="Unassembled WGS sequence"/>
</dbReference>
<comment type="caution">
    <text evidence="1">The sequence shown here is derived from an EMBL/GenBank/DDBJ whole genome shotgun (WGS) entry which is preliminary data.</text>
</comment>
<accession>A0AAV5UI56</accession>
<name>A0AAV5UI56_9BILA</name>